<dbReference type="GO" id="GO:0007155">
    <property type="term" value="P:cell adhesion"/>
    <property type="evidence" value="ECO:0007669"/>
    <property type="project" value="InterPro"/>
</dbReference>
<accession>A0AAP6JCT0</accession>
<organism evidence="8 9">
    <name type="scientific">Natronospira elongata</name>
    <dbReference type="NCBI Taxonomy" id="3110268"/>
    <lineage>
        <taxon>Bacteria</taxon>
        <taxon>Pseudomonadati</taxon>
        <taxon>Pseudomonadota</taxon>
        <taxon>Gammaproteobacteria</taxon>
        <taxon>Natronospirales</taxon>
        <taxon>Natronospiraceae</taxon>
        <taxon>Natronospira</taxon>
    </lineage>
</organism>
<keyword evidence="4 5" id="KW-0975">Bacterial flagellum</keyword>
<comment type="similarity">
    <text evidence="1 5">Belongs to the FliD family.</text>
</comment>
<keyword evidence="8" id="KW-0969">Cilium</keyword>
<dbReference type="RefSeq" id="WP_346049257.1">
    <property type="nucleotide sequence ID" value="NZ_JAYGII010000001.1"/>
</dbReference>
<comment type="caution">
    <text evidence="8">The sequence shown here is derived from an EMBL/GenBank/DDBJ whole genome shotgun (WGS) entry which is preliminary data.</text>
</comment>
<dbReference type="GO" id="GO:0071973">
    <property type="term" value="P:bacterial-type flagellum-dependent cell motility"/>
    <property type="evidence" value="ECO:0007669"/>
    <property type="project" value="TreeGrafter"/>
</dbReference>
<dbReference type="GO" id="GO:0009421">
    <property type="term" value="C:bacterial-type flagellum filament cap"/>
    <property type="evidence" value="ECO:0007669"/>
    <property type="project" value="InterPro"/>
</dbReference>
<evidence type="ECO:0000256" key="1">
    <source>
        <dbReference type="ARBA" id="ARBA00009764"/>
    </source>
</evidence>
<comment type="subcellular location">
    <subcellularLocation>
        <location evidence="5">Secreted</location>
    </subcellularLocation>
    <subcellularLocation>
        <location evidence="5">Bacterial flagellum</location>
    </subcellularLocation>
</comment>
<keyword evidence="5" id="KW-0964">Secreted</keyword>
<dbReference type="Pfam" id="PF07196">
    <property type="entry name" value="Flagellin_IN"/>
    <property type="match status" value="1"/>
</dbReference>
<dbReference type="PANTHER" id="PTHR30288:SF0">
    <property type="entry name" value="FLAGELLAR HOOK-ASSOCIATED PROTEIN 2"/>
    <property type="match status" value="1"/>
</dbReference>
<evidence type="ECO:0000259" key="6">
    <source>
        <dbReference type="Pfam" id="PF02465"/>
    </source>
</evidence>
<evidence type="ECO:0000313" key="8">
    <source>
        <dbReference type="EMBL" id="MEA5444248.1"/>
    </source>
</evidence>
<feature type="domain" description="Flagellar hook-associated protein 2 C-terminal" evidence="7">
    <location>
        <begin position="225"/>
        <end position="446"/>
    </location>
</feature>
<comment type="function">
    <text evidence="5">Required for morphogenesis and for the elongation of the flagellar filament by facilitating polymerization of the flagellin monomers at the tip of growing filament. Forms a capping structure, which prevents flagellin subunits (transported through the central channel of the flagellum) from leaking out without polymerization at the distal end.</text>
</comment>
<sequence length="463" mass="49342">MPAITSMGIGSGLDIRGLVDDLVEAERAPTQNRIDRNAERAQDQLSAMGTLKGLISQMQDGLSDLRSRSAFQSRTAESSAEDVFTVSATRQAVEGAFTVQVEELAQSHRIASREFADGAGTEMGSGTLTLSLGNDSFQLAVPEGADSLAQIRDAINVAPDNPGITASIINTAEGARLTLTSQETGADNVISVSVDADQGGSPLEDLAFDPSLDPEDNPMSQVREAQDALVFIDDFAVTSSNNTLDGVIDGVTLNLRDSDPGEVHNLVIAEDRAQGRESVEQFVASYNELISQIRALADADPEEGTSGPLTGDSTARTLVSQMRNAINSSVDTGADFSSLAGLGIVTRDDGTLEINDERLDEAISNNYDAVGNLFAGEGGLANAVDTVARSYTQSGGILDSRSRSLENRLQDLGNQQERLDRRMARVESRYISQFTAMDQLVAQLQETSSFLDQQLGNLPFNNR</sequence>
<reference evidence="8 9" key="1">
    <citation type="submission" date="2023-12" db="EMBL/GenBank/DDBJ databases">
        <title>Whole-genome sequencing of halo(alkali)philic microorganisms from hypersaline lakes.</title>
        <authorList>
            <person name="Sorokin D.Y."/>
            <person name="Merkel A.Y."/>
            <person name="Messina E."/>
            <person name="Yakimov M."/>
        </authorList>
    </citation>
    <scope>NUCLEOTIDE SEQUENCE [LARGE SCALE GENOMIC DNA]</scope>
    <source>
        <strain evidence="8 9">AB-CW1</strain>
    </source>
</reference>
<proteinExistence type="inferred from homology"/>
<dbReference type="Pfam" id="PF07195">
    <property type="entry name" value="FliD_C"/>
    <property type="match status" value="1"/>
</dbReference>
<dbReference type="InterPro" id="IPR003481">
    <property type="entry name" value="FliD_N"/>
</dbReference>
<evidence type="ECO:0000256" key="5">
    <source>
        <dbReference type="RuleBase" id="RU362066"/>
    </source>
</evidence>
<protein>
    <recommendedName>
        <fullName evidence="5">Flagellar hook-associated protein 2</fullName>
        <shortName evidence="5">HAP2</shortName>
    </recommendedName>
    <alternativeName>
        <fullName evidence="5">Flagellar cap protein</fullName>
    </alternativeName>
</protein>
<comment type="subunit">
    <text evidence="2 5">Homopentamer.</text>
</comment>
<dbReference type="PANTHER" id="PTHR30288">
    <property type="entry name" value="FLAGELLAR CAP/ASSEMBLY PROTEIN FLID"/>
    <property type="match status" value="1"/>
</dbReference>
<dbReference type="InterPro" id="IPR040026">
    <property type="entry name" value="FliD"/>
</dbReference>
<dbReference type="Proteomes" id="UP001302316">
    <property type="component" value="Unassembled WGS sequence"/>
</dbReference>
<dbReference type="EMBL" id="JAYGII010000001">
    <property type="protein sequence ID" value="MEA5444248.1"/>
    <property type="molecule type" value="Genomic_DNA"/>
</dbReference>
<name>A0AAP6JCT0_9GAMM</name>
<dbReference type="Pfam" id="PF02465">
    <property type="entry name" value="FliD_N"/>
    <property type="match status" value="1"/>
</dbReference>
<evidence type="ECO:0000256" key="4">
    <source>
        <dbReference type="ARBA" id="ARBA00023143"/>
    </source>
</evidence>
<dbReference type="AlphaFoldDB" id="A0AAP6JCT0"/>
<keyword evidence="8" id="KW-0282">Flagellum</keyword>
<gene>
    <name evidence="8" type="primary">fliD</name>
    <name evidence="8" type="ORF">VCB98_00255</name>
</gene>
<evidence type="ECO:0000256" key="2">
    <source>
        <dbReference type="ARBA" id="ARBA00011255"/>
    </source>
</evidence>
<dbReference type="InterPro" id="IPR010810">
    <property type="entry name" value="Flagellin_hook_IN_motif"/>
</dbReference>
<keyword evidence="9" id="KW-1185">Reference proteome</keyword>
<feature type="domain" description="Flagellar hook-associated protein 2 N-terminal" evidence="6">
    <location>
        <begin position="11"/>
        <end position="108"/>
    </location>
</feature>
<evidence type="ECO:0000259" key="7">
    <source>
        <dbReference type="Pfam" id="PF07195"/>
    </source>
</evidence>
<dbReference type="GO" id="GO:0009424">
    <property type="term" value="C:bacterial-type flagellum hook"/>
    <property type="evidence" value="ECO:0007669"/>
    <property type="project" value="UniProtKB-UniRule"/>
</dbReference>
<evidence type="ECO:0000313" key="9">
    <source>
        <dbReference type="Proteomes" id="UP001302316"/>
    </source>
</evidence>
<evidence type="ECO:0000256" key="3">
    <source>
        <dbReference type="ARBA" id="ARBA00023054"/>
    </source>
</evidence>
<keyword evidence="8" id="KW-0966">Cell projection</keyword>
<dbReference type="InterPro" id="IPR010809">
    <property type="entry name" value="FliD_C"/>
</dbReference>
<keyword evidence="3 5" id="KW-0175">Coiled coil</keyword>
<dbReference type="GO" id="GO:0005576">
    <property type="term" value="C:extracellular region"/>
    <property type="evidence" value="ECO:0007669"/>
    <property type="project" value="UniProtKB-SubCell"/>
</dbReference>
<feature type="coiled-coil region" evidence="5">
    <location>
        <begin position="402"/>
        <end position="429"/>
    </location>
</feature>